<proteinExistence type="inferred from homology"/>
<evidence type="ECO:0000256" key="3">
    <source>
        <dbReference type="ARBA" id="ARBA00022963"/>
    </source>
</evidence>
<evidence type="ECO:0000256" key="5">
    <source>
        <dbReference type="SAM" id="SignalP"/>
    </source>
</evidence>
<name>A0AAD8K556_TARER</name>
<dbReference type="InterPro" id="IPR001087">
    <property type="entry name" value="GDSL"/>
</dbReference>
<evidence type="ECO:0000313" key="6">
    <source>
        <dbReference type="EMBL" id="KAK1416574.1"/>
    </source>
</evidence>
<comment type="caution">
    <text evidence="6">The sequence shown here is derived from an EMBL/GenBank/DDBJ whole genome shotgun (WGS) entry which is preliminary data.</text>
</comment>
<sequence length="351" mass="39551">MKQLTTLALFCLLSSINVVVSDETLSTRVHHRKHNLKLFVFGDSYVDTGNWPKSYGGSWQQPYGITFPGSPSGRFSDGRVLTDYIAGILGTKSPITYRGWKSGEKKWIKYGMNFAYGGTGVFNTLVNQPNMTTQIDYFHQFVQQNQNLQLNSSSMAIISLAGNDYATYFASNHTLQDLPDLTKALINQLVYNIKRIHDLGVRKIGITAMEPLGCLPQFAISTSYQNCSKTENTLAEFHNQMLVESIRKLNNESDDKSHFVILDLYKAFSSSLYQHQNISTGNLSMESLLKPCCQGVIKEYFCGNIEEGTKTMKYTVCEHPNNSFFWDMIHPSNHGWLAISSQLQASLLELL</sequence>
<dbReference type="EMBL" id="JAUHHV010000008">
    <property type="protein sequence ID" value="KAK1416574.1"/>
    <property type="molecule type" value="Genomic_DNA"/>
</dbReference>
<dbReference type="InterPro" id="IPR036514">
    <property type="entry name" value="SGNH_hydro_sf"/>
</dbReference>
<dbReference type="AlphaFoldDB" id="A0AAD8K556"/>
<gene>
    <name evidence="6" type="ORF">QVD17_32365</name>
</gene>
<feature type="signal peptide" evidence="5">
    <location>
        <begin position="1"/>
        <end position="21"/>
    </location>
</feature>
<dbReference type="GO" id="GO:0016042">
    <property type="term" value="P:lipid catabolic process"/>
    <property type="evidence" value="ECO:0007669"/>
    <property type="project" value="UniProtKB-KW"/>
</dbReference>
<dbReference type="Pfam" id="PF00657">
    <property type="entry name" value="Lipase_GDSL"/>
    <property type="match status" value="1"/>
</dbReference>
<protein>
    <recommendedName>
        <fullName evidence="8">GDSL esterase/lipase At5g03610-like</fullName>
    </recommendedName>
</protein>
<dbReference type="PANTHER" id="PTHR46020">
    <property type="entry name" value="OSJNBB0059K02.9 PROTEIN"/>
    <property type="match status" value="1"/>
</dbReference>
<evidence type="ECO:0000256" key="4">
    <source>
        <dbReference type="ARBA" id="ARBA00023098"/>
    </source>
</evidence>
<accession>A0AAD8K556</accession>
<dbReference type="Proteomes" id="UP001229421">
    <property type="component" value="Unassembled WGS sequence"/>
</dbReference>
<dbReference type="PANTHER" id="PTHR46020:SF4">
    <property type="entry name" value="OS04G0650200 PROTEIN"/>
    <property type="match status" value="1"/>
</dbReference>
<keyword evidence="4" id="KW-0443">Lipid metabolism</keyword>
<keyword evidence="7" id="KW-1185">Reference proteome</keyword>
<comment type="similarity">
    <text evidence="1">Belongs to the 'GDSL' lipolytic enzyme family.</text>
</comment>
<dbReference type="GO" id="GO:0016788">
    <property type="term" value="F:hydrolase activity, acting on ester bonds"/>
    <property type="evidence" value="ECO:0007669"/>
    <property type="project" value="InterPro"/>
</dbReference>
<keyword evidence="2" id="KW-0378">Hydrolase</keyword>
<dbReference type="Gene3D" id="3.40.50.1110">
    <property type="entry name" value="SGNH hydrolase"/>
    <property type="match status" value="1"/>
</dbReference>
<feature type="chain" id="PRO_5041989760" description="GDSL esterase/lipase At5g03610-like" evidence="5">
    <location>
        <begin position="22"/>
        <end position="351"/>
    </location>
</feature>
<dbReference type="SUPFAM" id="SSF52266">
    <property type="entry name" value="SGNH hydrolase"/>
    <property type="match status" value="1"/>
</dbReference>
<organism evidence="6 7">
    <name type="scientific">Tagetes erecta</name>
    <name type="common">African marigold</name>
    <dbReference type="NCBI Taxonomy" id="13708"/>
    <lineage>
        <taxon>Eukaryota</taxon>
        <taxon>Viridiplantae</taxon>
        <taxon>Streptophyta</taxon>
        <taxon>Embryophyta</taxon>
        <taxon>Tracheophyta</taxon>
        <taxon>Spermatophyta</taxon>
        <taxon>Magnoliopsida</taxon>
        <taxon>eudicotyledons</taxon>
        <taxon>Gunneridae</taxon>
        <taxon>Pentapetalae</taxon>
        <taxon>asterids</taxon>
        <taxon>campanulids</taxon>
        <taxon>Asterales</taxon>
        <taxon>Asteraceae</taxon>
        <taxon>Asteroideae</taxon>
        <taxon>Heliantheae alliance</taxon>
        <taxon>Tageteae</taxon>
        <taxon>Tagetes</taxon>
    </lineage>
</organism>
<evidence type="ECO:0000256" key="2">
    <source>
        <dbReference type="ARBA" id="ARBA00022801"/>
    </source>
</evidence>
<keyword evidence="5" id="KW-0732">Signal</keyword>
<keyword evidence="3" id="KW-0442">Lipid degradation</keyword>
<evidence type="ECO:0000256" key="1">
    <source>
        <dbReference type="ARBA" id="ARBA00008668"/>
    </source>
</evidence>
<reference evidence="6" key="1">
    <citation type="journal article" date="2023" name="bioRxiv">
        <title>Improved chromosome-level genome assembly for marigold (Tagetes erecta).</title>
        <authorList>
            <person name="Jiang F."/>
            <person name="Yuan L."/>
            <person name="Wang S."/>
            <person name="Wang H."/>
            <person name="Xu D."/>
            <person name="Wang A."/>
            <person name="Fan W."/>
        </authorList>
    </citation>
    <scope>NUCLEOTIDE SEQUENCE</scope>
    <source>
        <strain evidence="6">WSJ</strain>
        <tissue evidence="6">Leaf</tissue>
    </source>
</reference>
<evidence type="ECO:0000313" key="7">
    <source>
        <dbReference type="Proteomes" id="UP001229421"/>
    </source>
</evidence>
<evidence type="ECO:0008006" key="8">
    <source>
        <dbReference type="Google" id="ProtNLM"/>
    </source>
</evidence>